<keyword evidence="1" id="KW-0472">Membrane</keyword>
<feature type="transmembrane region" description="Helical" evidence="1">
    <location>
        <begin position="12"/>
        <end position="30"/>
    </location>
</feature>
<keyword evidence="1" id="KW-1133">Transmembrane helix</keyword>
<comment type="caution">
    <text evidence="2">The sequence shown here is derived from an EMBL/GenBank/DDBJ whole genome shotgun (WGS) entry which is preliminary data.</text>
</comment>
<evidence type="ECO:0000256" key="1">
    <source>
        <dbReference type="SAM" id="Phobius"/>
    </source>
</evidence>
<reference evidence="2 3" key="1">
    <citation type="submission" date="2017-09" db="EMBL/GenBank/DDBJ databases">
        <title>Depth-based differentiation of microbial function through sediment-hosted aquifers and enrichment of novel symbionts in the deep terrestrial subsurface.</title>
        <authorList>
            <person name="Probst A.J."/>
            <person name="Ladd B."/>
            <person name="Jarett J.K."/>
            <person name="Geller-Mcgrath D.E."/>
            <person name="Sieber C.M."/>
            <person name="Emerson J.B."/>
            <person name="Anantharaman K."/>
            <person name="Thomas B.C."/>
            <person name="Malmstrom R."/>
            <person name="Stieglmeier M."/>
            <person name="Klingl A."/>
            <person name="Woyke T."/>
            <person name="Ryan C.M."/>
            <person name="Banfield J.F."/>
        </authorList>
    </citation>
    <scope>NUCLEOTIDE SEQUENCE [LARGE SCALE GENOMIC DNA]</scope>
    <source>
        <strain evidence="2">CG23_combo_of_CG06-09_8_20_14_all_42_19</strain>
    </source>
</reference>
<keyword evidence="1" id="KW-0812">Transmembrane</keyword>
<evidence type="ECO:0000313" key="3">
    <source>
        <dbReference type="Proteomes" id="UP000230007"/>
    </source>
</evidence>
<name>A0A2H0ANY9_9BACT</name>
<proteinExistence type="predicted"/>
<dbReference type="Proteomes" id="UP000230007">
    <property type="component" value="Unassembled WGS sequence"/>
</dbReference>
<gene>
    <name evidence="2" type="ORF">COX15_00985</name>
</gene>
<evidence type="ECO:0000313" key="2">
    <source>
        <dbReference type="EMBL" id="PIP46338.1"/>
    </source>
</evidence>
<organism evidence="2 3">
    <name type="scientific">Candidatus Colwellbacteria bacterium CG23_combo_of_CG06-09_8_20_14_all_42_19</name>
    <dbReference type="NCBI Taxonomy" id="1974541"/>
    <lineage>
        <taxon>Bacteria</taxon>
        <taxon>Candidatus Colwelliibacteriota</taxon>
    </lineage>
</organism>
<dbReference type="EMBL" id="PCSK01000019">
    <property type="protein sequence ID" value="PIP46338.1"/>
    <property type="molecule type" value="Genomic_DNA"/>
</dbReference>
<dbReference type="AlphaFoldDB" id="A0A2H0ANY9"/>
<protein>
    <submittedName>
        <fullName evidence="2">Uncharacterized protein</fullName>
    </submittedName>
</protein>
<accession>A0A2H0ANY9</accession>
<feature type="transmembrane region" description="Helical" evidence="1">
    <location>
        <begin position="50"/>
        <end position="76"/>
    </location>
</feature>
<sequence length="85" mass="9370">MKEKIKKNIGEIMIIAGSGLFSCNVFNFSYQTFGKGGLLKMPGTEELEGIAYYYSSNSLILISIGVMLIVGGILIIRNRNYGKQN</sequence>
<dbReference type="PROSITE" id="PS51257">
    <property type="entry name" value="PROKAR_LIPOPROTEIN"/>
    <property type="match status" value="1"/>
</dbReference>